<dbReference type="InterPro" id="IPR001128">
    <property type="entry name" value="Cyt_P450"/>
</dbReference>
<name>A0ABR3W5N6_9PEZI</name>
<gene>
    <name evidence="6" type="ORF">VTK73DRAFT_8869</name>
</gene>
<reference evidence="6 7" key="1">
    <citation type="journal article" date="2024" name="Commun. Biol.">
        <title>Comparative genomic analysis of thermophilic fungi reveals convergent evolutionary adaptations and gene losses.</title>
        <authorList>
            <person name="Steindorff A.S."/>
            <person name="Aguilar-Pontes M.V."/>
            <person name="Robinson A.J."/>
            <person name="Andreopoulos B."/>
            <person name="LaButti K."/>
            <person name="Kuo A."/>
            <person name="Mondo S."/>
            <person name="Riley R."/>
            <person name="Otillar R."/>
            <person name="Haridas S."/>
            <person name="Lipzen A."/>
            <person name="Grimwood J."/>
            <person name="Schmutz J."/>
            <person name="Clum A."/>
            <person name="Reid I.D."/>
            <person name="Moisan M.C."/>
            <person name="Butler G."/>
            <person name="Nguyen T.T.M."/>
            <person name="Dewar K."/>
            <person name="Conant G."/>
            <person name="Drula E."/>
            <person name="Henrissat B."/>
            <person name="Hansel C."/>
            <person name="Singer S."/>
            <person name="Hutchinson M.I."/>
            <person name="de Vries R.P."/>
            <person name="Natvig D.O."/>
            <person name="Powell A.J."/>
            <person name="Tsang A."/>
            <person name="Grigoriev I.V."/>
        </authorList>
    </citation>
    <scope>NUCLEOTIDE SEQUENCE [LARGE SCALE GENOMIC DNA]</scope>
    <source>
        <strain evidence="6 7">ATCC 24622</strain>
    </source>
</reference>
<keyword evidence="5" id="KW-0732">Signal</keyword>
<dbReference type="Proteomes" id="UP001586593">
    <property type="component" value="Unassembled WGS sequence"/>
</dbReference>
<dbReference type="EMBL" id="JAZHXJ010000684">
    <property type="protein sequence ID" value="KAL1853938.1"/>
    <property type="molecule type" value="Genomic_DNA"/>
</dbReference>
<dbReference type="InterPro" id="IPR002401">
    <property type="entry name" value="Cyt_P450_E_grp-I"/>
</dbReference>
<dbReference type="Pfam" id="PF00067">
    <property type="entry name" value="p450"/>
    <property type="match status" value="1"/>
</dbReference>
<evidence type="ECO:0000313" key="7">
    <source>
        <dbReference type="Proteomes" id="UP001586593"/>
    </source>
</evidence>
<dbReference type="SUPFAM" id="SSF48264">
    <property type="entry name" value="Cytochrome P450"/>
    <property type="match status" value="1"/>
</dbReference>
<evidence type="ECO:0000256" key="3">
    <source>
        <dbReference type="ARBA" id="ARBA00022723"/>
    </source>
</evidence>
<accession>A0ABR3W5N6</accession>
<sequence length="535" mass="60507">MALASSLVFATLATVTRYALGGATSSDAVNVFAKSFVGLFVAYKLFETFAYPAFFSPLRNLPGPKDHHFLLGQALNQFRADSPNEPYVSWVKKWPDVDFIRYMSFGNSEALLVTSLAAHKEVLQLKCYSFVKPPFFRRLLGDIVGFGLVFSEGDAHKSQRKAFRGMLSLGNLKNFLPVIRSKAEELTDVLDRAIAKDDGVVELIEVYSRLTLDIVGIFGLGVDLQNLSTEHSIFHDCYHQIFDPPPIGLAVTAINAFVPIRWLPIKPNRDFLNANKVVHTILGDYVKQRIEDVRSAREQRRPEEADKSKDLLTYMVEEKYFATDGDVWSEQDMLNQILNFVAGGHETSASLLVWATYVLSTYPEVERRLVAEIAQLLKRNPRPDYAEIEGLRYLNNFMRELLRVHCPAITLPREAIEDVVIQGTLIPKGTTLIMLPAAVHRNPSIWGPDADEFDPDRWDKLSAETTDIYAFAAFSHGPRICSGRAFTMLEFKAIMVELVSKFRFERIDKSDIQLINPSVLLRPRGGLRMKVVRRE</sequence>
<dbReference type="PANTHER" id="PTHR24305">
    <property type="entry name" value="CYTOCHROME P450"/>
    <property type="match status" value="1"/>
</dbReference>
<keyword evidence="7" id="KW-1185">Reference proteome</keyword>
<evidence type="ECO:0000256" key="5">
    <source>
        <dbReference type="SAM" id="SignalP"/>
    </source>
</evidence>
<dbReference type="InterPro" id="IPR050121">
    <property type="entry name" value="Cytochrome_P450_monoxygenase"/>
</dbReference>
<comment type="caution">
    <text evidence="6">The sequence shown here is derived from an EMBL/GenBank/DDBJ whole genome shotgun (WGS) entry which is preliminary data.</text>
</comment>
<dbReference type="PRINTS" id="PR00463">
    <property type="entry name" value="EP450I"/>
</dbReference>
<proteinExistence type="inferred from homology"/>
<dbReference type="InterPro" id="IPR036396">
    <property type="entry name" value="Cyt_P450_sf"/>
</dbReference>
<evidence type="ECO:0000256" key="1">
    <source>
        <dbReference type="ARBA" id="ARBA00010617"/>
    </source>
</evidence>
<keyword evidence="3" id="KW-0479">Metal-binding</keyword>
<protein>
    <recommendedName>
        <fullName evidence="8">Cytochrome P450</fullName>
    </recommendedName>
</protein>
<evidence type="ECO:0000313" key="6">
    <source>
        <dbReference type="EMBL" id="KAL1853938.1"/>
    </source>
</evidence>
<evidence type="ECO:0000256" key="4">
    <source>
        <dbReference type="ARBA" id="ARBA00023004"/>
    </source>
</evidence>
<organism evidence="6 7">
    <name type="scientific">Phialemonium thermophilum</name>
    <dbReference type="NCBI Taxonomy" id="223376"/>
    <lineage>
        <taxon>Eukaryota</taxon>
        <taxon>Fungi</taxon>
        <taxon>Dikarya</taxon>
        <taxon>Ascomycota</taxon>
        <taxon>Pezizomycotina</taxon>
        <taxon>Sordariomycetes</taxon>
        <taxon>Sordariomycetidae</taxon>
        <taxon>Cephalothecales</taxon>
        <taxon>Cephalothecaceae</taxon>
        <taxon>Phialemonium</taxon>
    </lineage>
</organism>
<dbReference type="PANTHER" id="PTHR24305:SF166">
    <property type="entry name" value="CYTOCHROME P450 12A4, MITOCHONDRIAL-RELATED"/>
    <property type="match status" value="1"/>
</dbReference>
<feature type="chain" id="PRO_5045791590" description="Cytochrome P450" evidence="5">
    <location>
        <begin position="22"/>
        <end position="535"/>
    </location>
</feature>
<feature type="signal peptide" evidence="5">
    <location>
        <begin position="1"/>
        <end position="21"/>
    </location>
</feature>
<comment type="similarity">
    <text evidence="1">Belongs to the cytochrome P450 family.</text>
</comment>
<evidence type="ECO:0008006" key="8">
    <source>
        <dbReference type="Google" id="ProtNLM"/>
    </source>
</evidence>
<dbReference type="Gene3D" id="1.10.630.10">
    <property type="entry name" value="Cytochrome P450"/>
    <property type="match status" value="1"/>
</dbReference>
<keyword evidence="2" id="KW-0349">Heme</keyword>
<keyword evidence="4" id="KW-0408">Iron</keyword>
<evidence type="ECO:0000256" key="2">
    <source>
        <dbReference type="ARBA" id="ARBA00022617"/>
    </source>
</evidence>